<evidence type="ECO:0000313" key="2">
    <source>
        <dbReference type="EMBL" id="SCY49509.1"/>
    </source>
</evidence>
<dbReference type="EMBL" id="FMVC01000003">
    <property type="protein sequence ID" value="SCY49509.1"/>
    <property type="molecule type" value="Genomic_DNA"/>
</dbReference>
<reference evidence="2 3" key="1">
    <citation type="submission" date="2016-10" db="EMBL/GenBank/DDBJ databases">
        <authorList>
            <person name="Varghese N."/>
            <person name="Submissions S."/>
        </authorList>
    </citation>
    <scope>NUCLEOTIDE SEQUENCE [LARGE SCALE GENOMIC DNA]</scope>
    <source>
        <strain evidence="2 3">CGMCC 1.6859</strain>
    </source>
</reference>
<feature type="signal peptide" evidence="1">
    <location>
        <begin position="1"/>
        <end position="21"/>
    </location>
</feature>
<keyword evidence="3" id="KW-1185">Reference proteome</keyword>
<evidence type="ECO:0000256" key="1">
    <source>
        <dbReference type="SAM" id="SignalP"/>
    </source>
</evidence>
<feature type="chain" id="PRO_5046602929" description="Lipoprotein" evidence="1">
    <location>
        <begin position="22"/>
        <end position="222"/>
    </location>
</feature>
<dbReference type="RefSeq" id="WP_091132358.1">
    <property type="nucleotide sequence ID" value="NZ_FMVC01000003.1"/>
</dbReference>
<name>A0ABY0LQA3_9FLAO</name>
<sequence length="222" mass="26351">MKRKFLLYLLLGMLTSCIAQKKNKEKHSNKEIMIPKIDKNFEIFDFYFFEKNKTTIDGLDMFKSESVYKTLDNGTFIEIIKSKNYSYSETPLNSFFMISKTYFLNGNIQSKGLAFNWSSFLKGLRYEFDESGNLIKETDYDKHYQFTFEEIVKFCENEKIPLQKGPILQNTGYHTVIRRNFNCENSWWQIEWLKKPNTIEIITLDGNTGKVLKRQEADYTNN</sequence>
<accession>A0ABY0LQA3</accession>
<evidence type="ECO:0000313" key="3">
    <source>
        <dbReference type="Proteomes" id="UP000199307"/>
    </source>
</evidence>
<keyword evidence="1" id="KW-0732">Signal</keyword>
<protein>
    <recommendedName>
        <fullName evidence="4">Lipoprotein</fullName>
    </recommendedName>
</protein>
<dbReference type="PROSITE" id="PS51257">
    <property type="entry name" value="PROKAR_LIPOPROTEIN"/>
    <property type="match status" value="1"/>
</dbReference>
<proteinExistence type="predicted"/>
<dbReference type="Proteomes" id="UP000199307">
    <property type="component" value="Unassembled WGS sequence"/>
</dbReference>
<gene>
    <name evidence="2" type="ORF">SAMN02927916_2297</name>
</gene>
<organism evidence="2 3">
    <name type="scientific">Flavobacterium anhuiense</name>
    <dbReference type="NCBI Taxonomy" id="459526"/>
    <lineage>
        <taxon>Bacteria</taxon>
        <taxon>Pseudomonadati</taxon>
        <taxon>Bacteroidota</taxon>
        <taxon>Flavobacteriia</taxon>
        <taxon>Flavobacteriales</taxon>
        <taxon>Flavobacteriaceae</taxon>
        <taxon>Flavobacterium</taxon>
    </lineage>
</organism>
<comment type="caution">
    <text evidence="2">The sequence shown here is derived from an EMBL/GenBank/DDBJ whole genome shotgun (WGS) entry which is preliminary data.</text>
</comment>
<evidence type="ECO:0008006" key="4">
    <source>
        <dbReference type="Google" id="ProtNLM"/>
    </source>
</evidence>